<evidence type="ECO:0000256" key="9">
    <source>
        <dbReference type="ARBA" id="ARBA00023002"/>
    </source>
</evidence>
<evidence type="ECO:0000256" key="4">
    <source>
        <dbReference type="ARBA" id="ARBA00010617"/>
    </source>
</evidence>
<dbReference type="InterPro" id="IPR001128">
    <property type="entry name" value="Cyt_P450"/>
</dbReference>
<dbReference type="PANTHER" id="PTHR24292:SF104">
    <property type="entry name" value="CYTOCHROME P450 308A1-RELATED"/>
    <property type="match status" value="1"/>
</dbReference>
<reference evidence="15" key="1">
    <citation type="journal article" date="2014" name="BMC Genomics">
        <title>Characterizing the developmental transcriptome of the oriental fruit fly, Bactrocera dorsalis (Diptera: Tephritidae) through comparative genomic analysis with Drosophila melanogaster utilizing modENCODE datasets.</title>
        <authorList>
            <person name="Geib S.M."/>
            <person name="Calla B."/>
            <person name="Hall B."/>
            <person name="Hou S."/>
            <person name="Manoukis N.C."/>
        </authorList>
    </citation>
    <scope>NUCLEOTIDE SEQUENCE</scope>
    <source>
        <strain evidence="15">Punador</strain>
    </source>
</reference>
<dbReference type="PRINTS" id="PR00385">
    <property type="entry name" value="P450"/>
</dbReference>
<dbReference type="InterPro" id="IPR036396">
    <property type="entry name" value="Cyt_P450_sf"/>
</dbReference>
<keyword evidence="5 13" id="KW-0349">Heme</keyword>
<accession>A0A034WB79</accession>
<evidence type="ECO:0000256" key="13">
    <source>
        <dbReference type="PIRSR" id="PIRSR602401-1"/>
    </source>
</evidence>
<comment type="similarity">
    <text evidence="4 14">Belongs to the cytochrome P450 family.</text>
</comment>
<dbReference type="Gene3D" id="1.10.630.10">
    <property type="entry name" value="Cytochrome P450"/>
    <property type="match status" value="1"/>
</dbReference>
<dbReference type="SUPFAM" id="SSF48264">
    <property type="entry name" value="Cytochrome P450"/>
    <property type="match status" value="1"/>
</dbReference>
<comment type="cofactor">
    <cofactor evidence="1 13">
        <name>heme</name>
        <dbReference type="ChEBI" id="CHEBI:30413"/>
    </cofactor>
</comment>
<dbReference type="InterPro" id="IPR017972">
    <property type="entry name" value="Cyt_P450_CS"/>
</dbReference>
<evidence type="ECO:0000256" key="2">
    <source>
        <dbReference type="ARBA" id="ARBA00004174"/>
    </source>
</evidence>
<keyword evidence="10 13" id="KW-0408">Iron</keyword>
<keyword evidence="11 14" id="KW-0503">Monooxygenase</keyword>
<gene>
    <name evidence="15" type="primary">CP308</name>
</gene>
<keyword evidence="7" id="KW-0256">Endoplasmic reticulum</keyword>
<evidence type="ECO:0000256" key="14">
    <source>
        <dbReference type="RuleBase" id="RU000461"/>
    </source>
</evidence>
<evidence type="ECO:0000256" key="6">
    <source>
        <dbReference type="ARBA" id="ARBA00022723"/>
    </source>
</evidence>
<name>A0A034WB79_BACDO</name>
<dbReference type="GO" id="GO:0005789">
    <property type="term" value="C:endoplasmic reticulum membrane"/>
    <property type="evidence" value="ECO:0007669"/>
    <property type="project" value="UniProtKB-SubCell"/>
</dbReference>
<proteinExistence type="inferred from homology"/>
<dbReference type="InterPro" id="IPR050476">
    <property type="entry name" value="Insect_CytP450_Detox"/>
</dbReference>
<dbReference type="GO" id="GO:0016705">
    <property type="term" value="F:oxidoreductase activity, acting on paired donors, with incorporation or reduction of molecular oxygen"/>
    <property type="evidence" value="ECO:0007669"/>
    <property type="project" value="InterPro"/>
</dbReference>
<dbReference type="PRINTS" id="PR00463">
    <property type="entry name" value="EP450I"/>
</dbReference>
<keyword evidence="6 13" id="KW-0479">Metal-binding</keyword>
<feature type="binding site" description="axial binding residue" evidence="13">
    <location>
        <position position="451"/>
    </location>
    <ligand>
        <name>heme</name>
        <dbReference type="ChEBI" id="CHEBI:30413"/>
    </ligand>
    <ligandPart>
        <name>Fe</name>
        <dbReference type="ChEBI" id="CHEBI:18248"/>
    </ligandPart>
</feature>
<keyword evidence="8" id="KW-0492">Microsome</keyword>
<dbReference type="OrthoDB" id="2789670at2759"/>
<evidence type="ECO:0000313" key="15">
    <source>
        <dbReference type="EMBL" id="JAC51390.1"/>
    </source>
</evidence>
<dbReference type="AlphaFoldDB" id="A0A034WB79"/>
<dbReference type="GO" id="GO:0004497">
    <property type="term" value="F:monooxygenase activity"/>
    <property type="evidence" value="ECO:0007669"/>
    <property type="project" value="UniProtKB-KW"/>
</dbReference>
<dbReference type="InterPro" id="IPR002401">
    <property type="entry name" value="Cyt_P450_E_grp-I"/>
</dbReference>
<evidence type="ECO:0000256" key="10">
    <source>
        <dbReference type="ARBA" id="ARBA00023004"/>
    </source>
</evidence>
<dbReference type="GO" id="GO:0020037">
    <property type="term" value="F:heme binding"/>
    <property type="evidence" value="ECO:0007669"/>
    <property type="project" value="InterPro"/>
</dbReference>
<organism evidence="15">
    <name type="scientific">Bactrocera dorsalis</name>
    <name type="common">Oriental fruit fly</name>
    <name type="synonym">Dacus dorsalis</name>
    <dbReference type="NCBI Taxonomy" id="27457"/>
    <lineage>
        <taxon>Eukaryota</taxon>
        <taxon>Metazoa</taxon>
        <taxon>Ecdysozoa</taxon>
        <taxon>Arthropoda</taxon>
        <taxon>Hexapoda</taxon>
        <taxon>Insecta</taxon>
        <taxon>Pterygota</taxon>
        <taxon>Neoptera</taxon>
        <taxon>Endopterygota</taxon>
        <taxon>Diptera</taxon>
        <taxon>Brachycera</taxon>
        <taxon>Muscomorpha</taxon>
        <taxon>Tephritoidea</taxon>
        <taxon>Tephritidae</taxon>
        <taxon>Bactrocera</taxon>
        <taxon>Bactrocera</taxon>
    </lineage>
</organism>
<evidence type="ECO:0000256" key="11">
    <source>
        <dbReference type="ARBA" id="ARBA00023033"/>
    </source>
</evidence>
<keyword evidence="9 14" id="KW-0560">Oxidoreductase</keyword>
<evidence type="ECO:0000256" key="12">
    <source>
        <dbReference type="ARBA" id="ARBA00023136"/>
    </source>
</evidence>
<dbReference type="Pfam" id="PF00067">
    <property type="entry name" value="p450"/>
    <property type="match status" value="1"/>
</dbReference>
<protein>
    <submittedName>
        <fullName evidence="15">Putative cytochrome P450 308a1</fullName>
    </submittedName>
</protein>
<evidence type="ECO:0000256" key="5">
    <source>
        <dbReference type="ARBA" id="ARBA00022617"/>
    </source>
</evidence>
<dbReference type="GO" id="GO:0005506">
    <property type="term" value="F:iron ion binding"/>
    <property type="evidence" value="ECO:0007669"/>
    <property type="project" value="InterPro"/>
</dbReference>
<dbReference type="FunFam" id="1.10.630.10:FF:000182">
    <property type="entry name" value="Cytochrome P450 3A4"/>
    <property type="match status" value="1"/>
</dbReference>
<evidence type="ECO:0000256" key="8">
    <source>
        <dbReference type="ARBA" id="ARBA00022848"/>
    </source>
</evidence>
<sequence length="506" mass="57633">MVFLVLILTVILLFSIHLLWKCSYWLRHGVRGPRSLPILGNMDDFFLGRKHYGDVYKNLYDAHPNLPYVGIYRLFNEPAILLRTQEMIKEVMIRSFQHFQDNVLWISRKRDPIVCYNPFIAKGEMWKNMRAEILPIFTPNKVKASFPHIKSICEKLDLFVSQQISNSNNSFEAKDLLSKYTLDVVASAGFGLDGASFDNTNSDFTQLVEHLFMPNTWSLLETIALLFSPLLGDIINYRYVPSGVQHWLRGIIGKVLAGRCLQEEPSKVKMTSKSSDFLQWLIEGRHKSHEPVDVATMVGHCSTFLLEGFETSSSLMAFALYEYAKHPLVQARVQQEIDEVLARHGGEMCYDAIQEMSYLGATLYETLRLYPPMMALLKHCTKEFELPPQTVGDKAFQVPVGMVFIVPVKAIHYDADLYEDPSQFQPDRFLDPSFNSNRSLFLGFGEGPRMCPGMRFGLAQSKAGIVTLLSKYSVSLGENSKPFKLSATTFLTAPKDGIWISFKERK</sequence>
<comment type="subcellular location">
    <subcellularLocation>
        <location evidence="3">Endoplasmic reticulum membrane</location>
        <topology evidence="3">Peripheral membrane protein</topology>
    </subcellularLocation>
    <subcellularLocation>
        <location evidence="2">Microsome membrane</location>
        <topology evidence="2">Peripheral membrane protein</topology>
    </subcellularLocation>
</comment>
<evidence type="ECO:0000256" key="3">
    <source>
        <dbReference type="ARBA" id="ARBA00004406"/>
    </source>
</evidence>
<keyword evidence="12" id="KW-0472">Membrane</keyword>
<dbReference type="EMBL" id="GAKP01007562">
    <property type="protein sequence ID" value="JAC51390.1"/>
    <property type="molecule type" value="Transcribed_RNA"/>
</dbReference>
<dbReference type="PANTHER" id="PTHR24292">
    <property type="entry name" value="CYTOCHROME P450"/>
    <property type="match status" value="1"/>
</dbReference>
<evidence type="ECO:0000256" key="7">
    <source>
        <dbReference type="ARBA" id="ARBA00022824"/>
    </source>
</evidence>
<evidence type="ECO:0000256" key="1">
    <source>
        <dbReference type="ARBA" id="ARBA00001971"/>
    </source>
</evidence>
<dbReference type="CDD" id="cd11056">
    <property type="entry name" value="CYP6-like"/>
    <property type="match status" value="1"/>
</dbReference>
<dbReference type="PROSITE" id="PS00086">
    <property type="entry name" value="CYTOCHROME_P450"/>
    <property type="match status" value="1"/>
</dbReference>